<organism evidence="2 3">
    <name type="scientific">Nocardiopsis endophytica</name>
    <dbReference type="NCBI Taxonomy" id="3018445"/>
    <lineage>
        <taxon>Bacteria</taxon>
        <taxon>Bacillati</taxon>
        <taxon>Actinomycetota</taxon>
        <taxon>Actinomycetes</taxon>
        <taxon>Streptosporangiales</taxon>
        <taxon>Nocardiopsidaceae</taxon>
        <taxon>Nocardiopsis</taxon>
    </lineage>
</organism>
<dbReference type="Proteomes" id="UP001527866">
    <property type="component" value="Unassembled WGS sequence"/>
</dbReference>
<feature type="compositionally biased region" description="Gly residues" evidence="1">
    <location>
        <begin position="73"/>
        <end position="96"/>
    </location>
</feature>
<reference evidence="2 3" key="1">
    <citation type="submission" date="2023-01" db="EMBL/GenBank/DDBJ databases">
        <title>Draft genome sequence of Nocardiopsis sp. RSe5-2 isolated from halophytes.</title>
        <authorList>
            <person name="Duangmal K."/>
            <person name="Chantavorakit T."/>
        </authorList>
    </citation>
    <scope>NUCLEOTIDE SEQUENCE [LARGE SCALE GENOMIC DNA]</scope>
    <source>
        <strain evidence="2 3">RSe5-2</strain>
    </source>
</reference>
<evidence type="ECO:0000313" key="2">
    <source>
        <dbReference type="EMBL" id="MDA2810543.1"/>
    </source>
</evidence>
<name>A0ABT4U0S7_9ACTN</name>
<feature type="region of interest" description="Disordered" evidence="1">
    <location>
        <begin position="43"/>
        <end position="96"/>
    </location>
</feature>
<evidence type="ECO:0000313" key="3">
    <source>
        <dbReference type="Proteomes" id="UP001527866"/>
    </source>
</evidence>
<accession>A0ABT4U0S7</accession>
<proteinExistence type="predicted"/>
<dbReference type="RefSeq" id="WP_270684722.1">
    <property type="nucleotide sequence ID" value="NZ_JAQFWQ010000015.1"/>
</dbReference>
<dbReference type="EMBL" id="JAQFWQ010000015">
    <property type="protein sequence ID" value="MDA2810543.1"/>
    <property type="molecule type" value="Genomic_DNA"/>
</dbReference>
<sequence length="96" mass="9070">MEGQTAAAIAATLASASAVVAALVLLLRAAPVAVVRAIADRRKHRNTATAGTDRPMGRPTYGRAGSWLVITDTGGGAGADGDGGGGGGGDGGGGGL</sequence>
<evidence type="ECO:0000256" key="1">
    <source>
        <dbReference type="SAM" id="MobiDB-lite"/>
    </source>
</evidence>
<gene>
    <name evidence="2" type="ORF">O4J56_07830</name>
</gene>
<keyword evidence="3" id="KW-1185">Reference proteome</keyword>
<protein>
    <submittedName>
        <fullName evidence="2">Uncharacterized protein</fullName>
    </submittedName>
</protein>
<comment type="caution">
    <text evidence="2">The sequence shown here is derived from an EMBL/GenBank/DDBJ whole genome shotgun (WGS) entry which is preliminary data.</text>
</comment>